<dbReference type="InterPro" id="IPR058190">
    <property type="entry name" value="CC4_CEP85"/>
</dbReference>
<evidence type="ECO:0000256" key="5">
    <source>
        <dbReference type="SAM" id="MobiDB-lite"/>
    </source>
</evidence>
<dbReference type="InterPro" id="IPR052993">
    <property type="entry name" value="CFA-57"/>
</dbReference>
<dbReference type="EMBL" id="LUCM01011141">
    <property type="protein sequence ID" value="KAA0184380.1"/>
    <property type="molecule type" value="Genomic_DNA"/>
</dbReference>
<comment type="caution">
    <text evidence="8">The sequence shown here is derived from an EMBL/GenBank/DDBJ whole genome shotgun (WGS) entry which is preliminary data.</text>
</comment>
<sequence length="1288" mass="147358">MSGQAHLRHVFGFRTGISNSVVFQDEQTIVFPCGSNLVLYNTEQKTQKFIAGLDKSLGMTAMAISPNRRYVALAEKTVEKPVVTIYDLQALRKKKTIFSSDVHASEFISIAFSPDSKYLAAQGCQPDWTLVYWSWEKSKQLASVRTSLGNQIKQISFNPHDCTQICVVGSDIFRIYRYGENNLKPHGLSKVDPHNFLCHTWVTDEKIVVGTEDGKWILLENCEPKMELLLSSLRNDLSRSAQDNKDVEQSSEKVELSITAIVSTTKGLAVACPPGLVHWFDHVEDTSSGNQGPGPNANHTRESYRLTRTIKIPVDPTSSSDVDQLNNQKITHLVVSPSEDVIVASTDAHQIYCCNLGTVDLGVKGHDFLRKAISSSTKAQQSQAEVVTFEPIAQAFHHGQILGMDTCIRKPLIATCAADRTVRIWNFETNTLELSKQFAEEAYSIALHPTGLYILVGFSDKLRLMNLLIDDIRTFYEFPIRGCRECAFSNGGHLLAAVHGNVIQIFSLTTFENVNNLKGHNGKIRCTVWSSDDNKLISCGMDGAVYEWDPQKGIRTGESVLKSCSYTCVTVSTDTKNIYAVGSDRSLKEISDSQIAREVNSPDVLLTTVALSRNGRMLFCGSQTGHLRSFTFPLSDQPDWQDFIGHCAPITKMRLTAQDEFLVTASDDCSVMVWKLQERDGRMGKSEKEVTWAEEILITKSDLEEKNSVMAELKTRVDELKMENEYQLRLKDMNYNERIKELTEKFIQEMETLKTKNQLLKTEKERGEAHHEVQLQEVMEKHSRELQELESASNQKLMTEYEKYQDLQATSQKKEEEYDKQLKSMEESREHMLEELTELYDSKLAEKNAAMENLNREIREQTMEYDVTKRLIEEDADREILETKIRYERRLREEREANARLKGESGIMKKKFTSLQKEIDDHKEELKKFHAETQKLNNVIRNLEKDIQGLRKEIQERDETIQDKEKRIYDLKKKNQELEKFKFVLDYKIKELKKQIEPRENDIKNYKEQIQEMEAELERFHKQNAQLEINISDLKQKHKSVENELIQERQATRDVESMVRRFKTDLFNCVGSIQDPKVLKNSVIALYKKHIHEDLSVKNTKTGDASVDADIQKEFARQREHLERSVAGLRRKLAKDSEVHRVGYVRIMQENVTLIGEINNLRKELKLSRNRIAELEAAIGLNRKQGDNARQLLLQVAKSRQNALLEAEYEQAQRALSAQANLIRQLQTRIEQFDVNTSNVDDFLKDLQATIQAPLPDQGQPIFVGPQTQPLPPIKSNKPSPLNNVTPS</sequence>
<dbReference type="Pfam" id="PF24555">
    <property type="entry name" value="CC4_CEP85"/>
    <property type="match status" value="1"/>
</dbReference>
<protein>
    <submittedName>
        <fullName evidence="8">Cilia- and flagella-associated protein 57</fullName>
    </submittedName>
</protein>
<dbReference type="OrthoDB" id="10251741at2759"/>
<feature type="region of interest" description="Disordered" evidence="5">
    <location>
        <begin position="1256"/>
        <end position="1288"/>
    </location>
</feature>
<keyword evidence="8" id="KW-0282">Flagellum</keyword>
<feature type="domain" description="EML-like second beta-propeller" evidence="6">
    <location>
        <begin position="402"/>
        <end position="676"/>
    </location>
</feature>
<dbReference type="InterPro" id="IPR019775">
    <property type="entry name" value="WD40_repeat_CS"/>
</dbReference>
<dbReference type="PROSITE" id="PS00678">
    <property type="entry name" value="WD_REPEATS_1"/>
    <property type="match status" value="1"/>
</dbReference>
<evidence type="ECO:0000256" key="2">
    <source>
        <dbReference type="ARBA" id="ARBA00022737"/>
    </source>
</evidence>
<keyword evidence="1 3" id="KW-0853">WD repeat</keyword>
<dbReference type="SMART" id="SM00320">
    <property type="entry name" value="WD40"/>
    <property type="match status" value="8"/>
</dbReference>
<dbReference type="PANTHER" id="PTHR32215:SF0">
    <property type="entry name" value="CILIA- AND FLAGELLA-ASSOCIATED PROTEIN 57"/>
    <property type="match status" value="1"/>
</dbReference>
<feature type="coiled-coil region" evidence="4">
    <location>
        <begin position="772"/>
        <end position="1051"/>
    </location>
</feature>
<dbReference type="Pfam" id="PF23414">
    <property type="entry name" value="Beta-prop_EML_2"/>
    <property type="match status" value="1"/>
</dbReference>
<dbReference type="FunFam" id="2.130.10.10:FF:000271">
    <property type="entry name" value="cilia- and flagella-associated protein 57"/>
    <property type="match status" value="1"/>
</dbReference>
<reference evidence="8" key="1">
    <citation type="submission" date="2019-05" db="EMBL/GenBank/DDBJ databases">
        <title>Annotation for the trematode Fasciolopsis buski.</title>
        <authorList>
            <person name="Choi Y.-J."/>
        </authorList>
    </citation>
    <scope>NUCLEOTIDE SEQUENCE</scope>
    <source>
        <strain evidence="8">HT</strain>
        <tissue evidence="8">Whole worm</tissue>
    </source>
</reference>
<name>A0A8E0RJF5_9TREM</name>
<dbReference type="SUPFAM" id="SSF50978">
    <property type="entry name" value="WD40 repeat-like"/>
    <property type="match status" value="2"/>
</dbReference>
<dbReference type="PROSITE" id="PS50082">
    <property type="entry name" value="WD_REPEATS_2"/>
    <property type="match status" value="3"/>
</dbReference>
<feature type="repeat" description="WD" evidence="3">
    <location>
        <begin position="517"/>
        <end position="549"/>
    </location>
</feature>
<dbReference type="InterPro" id="IPR015943">
    <property type="entry name" value="WD40/YVTN_repeat-like_dom_sf"/>
</dbReference>
<gene>
    <name evidence="8" type="ORF">FBUS_05788</name>
</gene>
<keyword evidence="2" id="KW-0677">Repeat</keyword>
<feature type="repeat" description="WD" evidence="3">
    <location>
        <begin position="412"/>
        <end position="435"/>
    </location>
</feature>
<feature type="coiled-coil region" evidence="4">
    <location>
        <begin position="1202"/>
        <end position="1229"/>
    </location>
</feature>
<feature type="repeat" description="WD" evidence="3">
    <location>
        <begin position="643"/>
        <end position="677"/>
    </location>
</feature>
<dbReference type="PROSITE" id="PS50294">
    <property type="entry name" value="WD_REPEATS_REGION"/>
    <property type="match status" value="2"/>
</dbReference>
<evidence type="ECO:0000313" key="8">
    <source>
        <dbReference type="EMBL" id="KAA0184380.1"/>
    </source>
</evidence>
<accession>A0A8E0RJF5</accession>
<keyword evidence="8" id="KW-0969">Cilium</keyword>
<keyword evidence="9" id="KW-1185">Reference proteome</keyword>
<dbReference type="InterPro" id="IPR001680">
    <property type="entry name" value="WD40_rpt"/>
</dbReference>
<dbReference type="InterPro" id="IPR055442">
    <property type="entry name" value="Beta-prop_EML-like_2nd"/>
</dbReference>
<feature type="compositionally biased region" description="Polar residues" evidence="5">
    <location>
        <begin position="1277"/>
        <end position="1288"/>
    </location>
</feature>
<keyword evidence="4" id="KW-0175">Coiled coil</keyword>
<evidence type="ECO:0000256" key="4">
    <source>
        <dbReference type="SAM" id="Coils"/>
    </source>
</evidence>
<evidence type="ECO:0000259" key="7">
    <source>
        <dbReference type="Pfam" id="PF24555"/>
    </source>
</evidence>
<proteinExistence type="predicted"/>
<feature type="domain" description="Centrosomal protein of 85 kDa-like CC4 coiled-coil" evidence="7">
    <location>
        <begin position="906"/>
        <end position="978"/>
    </location>
</feature>
<evidence type="ECO:0000313" key="9">
    <source>
        <dbReference type="Proteomes" id="UP000728185"/>
    </source>
</evidence>
<evidence type="ECO:0000256" key="1">
    <source>
        <dbReference type="ARBA" id="ARBA00022574"/>
    </source>
</evidence>
<organism evidence="8 9">
    <name type="scientific">Fasciolopsis buskii</name>
    <dbReference type="NCBI Taxonomy" id="27845"/>
    <lineage>
        <taxon>Eukaryota</taxon>
        <taxon>Metazoa</taxon>
        <taxon>Spiralia</taxon>
        <taxon>Lophotrochozoa</taxon>
        <taxon>Platyhelminthes</taxon>
        <taxon>Trematoda</taxon>
        <taxon>Digenea</taxon>
        <taxon>Plagiorchiida</taxon>
        <taxon>Echinostomata</taxon>
        <taxon>Echinostomatoidea</taxon>
        <taxon>Fasciolidae</taxon>
        <taxon>Fasciolopsis</taxon>
    </lineage>
</organism>
<dbReference type="PANTHER" id="PTHR32215">
    <property type="entry name" value="CILIA- AND FLAGELLA-ASSOCIATED PROTEIN 57"/>
    <property type="match status" value="1"/>
</dbReference>
<keyword evidence="8" id="KW-0966">Cell projection</keyword>
<evidence type="ECO:0000259" key="6">
    <source>
        <dbReference type="Pfam" id="PF23414"/>
    </source>
</evidence>
<evidence type="ECO:0000256" key="3">
    <source>
        <dbReference type="PROSITE-ProRule" id="PRU00221"/>
    </source>
</evidence>
<dbReference type="InterPro" id="IPR036322">
    <property type="entry name" value="WD40_repeat_dom_sf"/>
</dbReference>
<dbReference type="Proteomes" id="UP000728185">
    <property type="component" value="Unassembled WGS sequence"/>
</dbReference>
<dbReference type="Gene3D" id="1.10.287.1490">
    <property type="match status" value="1"/>
</dbReference>
<dbReference type="Gene3D" id="2.130.10.10">
    <property type="entry name" value="YVTN repeat-like/Quinoprotein amine dehydrogenase"/>
    <property type="match status" value="2"/>
</dbReference>